<dbReference type="PROSITE" id="PS51462">
    <property type="entry name" value="NUDIX"/>
    <property type="match status" value="1"/>
</dbReference>
<keyword evidence="4" id="KW-1185">Reference proteome</keyword>
<gene>
    <name evidence="3" type="ORF">GCM10009744_31870</name>
</gene>
<dbReference type="InterPro" id="IPR029033">
    <property type="entry name" value="His_PPase_superfam"/>
</dbReference>
<evidence type="ECO:0000313" key="4">
    <source>
        <dbReference type="Proteomes" id="UP001501319"/>
    </source>
</evidence>
<evidence type="ECO:0000256" key="1">
    <source>
        <dbReference type="ARBA" id="ARBA00022801"/>
    </source>
</evidence>
<dbReference type="GO" id="GO:0016787">
    <property type="term" value="F:hydrolase activity"/>
    <property type="evidence" value="ECO:0007669"/>
    <property type="project" value="UniProtKB-KW"/>
</dbReference>
<dbReference type="InterPro" id="IPR020084">
    <property type="entry name" value="NUDIX_hydrolase_CS"/>
</dbReference>
<dbReference type="SUPFAM" id="SSF53254">
    <property type="entry name" value="Phosphoglycerate mutase-like"/>
    <property type="match status" value="1"/>
</dbReference>
<dbReference type="Proteomes" id="UP001501319">
    <property type="component" value="Unassembled WGS sequence"/>
</dbReference>
<comment type="caution">
    <text evidence="3">The sequence shown here is derived from an EMBL/GenBank/DDBJ whole genome shotgun (WGS) entry which is preliminary data.</text>
</comment>
<name>A0ABN2FBW7_9ACTN</name>
<evidence type="ECO:0000259" key="2">
    <source>
        <dbReference type="PROSITE" id="PS51462"/>
    </source>
</evidence>
<dbReference type="SMART" id="SM00855">
    <property type="entry name" value="PGAM"/>
    <property type="match status" value="1"/>
</dbReference>
<dbReference type="InterPro" id="IPR013078">
    <property type="entry name" value="His_Pase_superF_clade-1"/>
</dbReference>
<organism evidence="3 4">
    <name type="scientific">Kribbella alba</name>
    <dbReference type="NCBI Taxonomy" id="190197"/>
    <lineage>
        <taxon>Bacteria</taxon>
        <taxon>Bacillati</taxon>
        <taxon>Actinomycetota</taxon>
        <taxon>Actinomycetes</taxon>
        <taxon>Propionibacteriales</taxon>
        <taxon>Kribbellaceae</taxon>
        <taxon>Kribbella</taxon>
    </lineage>
</organism>
<protein>
    <submittedName>
        <fullName evidence="3">NUDIX hydrolase</fullName>
    </submittedName>
</protein>
<dbReference type="PANTHER" id="PTHR21340">
    <property type="entry name" value="DIADENOSINE 5,5-P1,P4-TETRAPHOSPHATE PYROPHOSPHOHYDROLASE MUTT"/>
    <property type="match status" value="1"/>
</dbReference>
<dbReference type="Gene3D" id="3.90.79.10">
    <property type="entry name" value="Nucleoside Triphosphate Pyrophosphohydrolase"/>
    <property type="match status" value="1"/>
</dbReference>
<dbReference type="EMBL" id="BAAANE010000005">
    <property type="protein sequence ID" value="GAA1639885.1"/>
    <property type="molecule type" value="Genomic_DNA"/>
</dbReference>
<keyword evidence="1 3" id="KW-0378">Hydrolase</keyword>
<dbReference type="PANTHER" id="PTHR21340:SF0">
    <property type="entry name" value="BIS(5'-NUCLEOSYL)-TETRAPHOSPHATASE [ASYMMETRICAL]"/>
    <property type="match status" value="1"/>
</dbReference>
<proteinExistence type="predicted"/>
<dbReference type="SUPFAM" id="SSF55811">
    <property type="entry name" value="Nudix"/>
    <property type="match status" value="1"/>
</dbReference>
<dbReference type="PROSITE" id="PS00893">
    <property type="entry name" value="NUDIX_BOX"/>
    <property type="match status" value="1"/>
</dbReference>
<dbReference type="Pfam" id="PF00293">
    <property type="entry name" value="NUDIX"/>
    <property type="match status" value="1"/>
</dbReference>
<feature type="domain" description="Nudix hydrolase" evidence="2">
    <location>
        <begin position="20"/>
        <end position="151"/>
    </location>
</feature>
<dbReference type="InterPro" id="IPR051325">
    <property type="entry name" value="Nudix_hydrolase_domain"/>
</dbReference>
<dbReference type="CDD" id="cd07040">
    <property type="entry name" value="HP"/>
    <property type="match status" value="1"/>
</dbReference>
<accession>A0ABN2FBW7</accession>
<dbReference type="InterPro" id="IPR015797">
    <property type="entry name" value="NUDIX_hydrolase-like_dom_sf"/>
</dbReference>
<dbReference type="Pfam" id="PF00300">
    <property type="entry name" value="His_Phos_1"/>
    <property type="match status" value="1"/>
</dbReference>
<dbReference type="Gene3D" id="3.40.50.1240">
    <property type="entry name" value="Phosphoglycerate mutase-like"/>
    <property type="match status" value="1"/>
</dbReference>
<dbReference type="InterPro" id="IPR000086">
    <property type="entry name" value="NUDIX_hydrolase_dom"/>
</dbReference>
<evidence type="ECO:0000313" key="3">
    <source>
        <dbReference type="EMBL" id="GAA1639885.1"/>
    </source>
</evidence>
<reference evidence="3 4" key="1">
    <citation type="journal article" date="2019" name="Int. J. Syst. Evol. Microbiol.">
        <title>The Global Catalogue of Microorganisms (GCM) 10K type strain sequencing project: providing services to taxonomists for standard genome sequencing and annotation.</title>
        <authorList>
            <consortium name="The Broad Institute Genomics Platform"/>
            <consortium name="The Broad Institute Genome Sequencing Center for Infectious Disease"/>
            <person name="Wu L."/>
            <person name="Ma J."/>
        </authorList>
    </citation>
    <scope>NUCLEOTIDE SEQUENCE [LARGE SCALE GENOMIC DNA]</scope>
    <source>
        <strain evidence="3 4">JCM 14306</strain>
    </source>
</reference>
<dbReference type="CDD" id="cd03673">
    <property type="entry name" value="NUDIX_Ap6A_hydrolase"/>
    <property type="match status" value="1"/>
</dbReference>
<sequence length="308" mass="34055">MAAVGKQNLLPRLETMSNPATVIAAGGVVWRDRRGARQVLLVHRPRYDDWSLPKGKLNPHEHVLLAARREIEEETGRRVILGPPLGVQRYQVRKNGGTVPKLVHYWAASPTGRDTGFEPNDEVDLLEWLDVEKARNRLSYPRDVDILDSLEGKVPVVSSLVLIRHAEAMKRKDWDGEDTARPLTAEGEATAQRLVGVLAALGVDRVLSSDAERCVATVAPYAAAIGKKVHLYPEISERGYEADPEALRGMAERAWKRGKVTAVCSHRPVLPALARELGLKVGRFAPGAFVVAHRLPNGRMVHERFNAP</sequence>